<feature type="compositionally biased region" description="Low complexity" evidence="1">
    <location>
        <begin position="497"/>
        <end position="508"/>
    </location>
</feature>
<evidence type="ECO:0000256" key="2">
    <source>
        <dbReference type="SAM" id="Phobius"/>
    </source>
</evidence>
<protein>
    <recommendedName>
        <fullName evidence="3">TonB C-terminal domain-containing protein</fullName>
    </recommendedName>
</protein>
<evidence type="ECO:0000313" key="5">
    <source>
        <dbReference type="Proteomes" id="UP000294829"/>
    </source>
</evidence>
<keyword evidence="2" id="KW-1133">Transmembrane helix</keyword>
<dbReference type="OrthoDB" id="9803361at2"/>
<sequence length="689" mass="77232">MTSWISSLQQWWRHSDNATARLTLAVVLSVVFHLLILMVKLGEYGEGLPGFDLSLGDRRAKLPELHLKLQNPVIYPAPSNAPIPIPPPAMALATSPTTSPTPEPTPANLPSAIKPATELAKAEFDLVDLPAPVPAEVPAPVARPKQHKSKPKLITAVTKKEPDFKVTSAEQAELGTLIAEEKTDEPKAMADLAPESKVDEVAPAIADLEKLAQEKAEQDRLAFEKLALAKAEQAKSEQMQAEAKLKEQLTKQHEQEMLQAQRQAEALAAQQKQQEKQQQEKQQQELRARQHAELEQQRLAQLVAQRAADELAEKLKQEELVKQRAKDAAQKLKQEQLAQIEKEKLQEQEKQKAREKEQQALAIRAAQEAEQRRLAETARIEKERADQLQLEKLKAEQQKEQLQKEQQQRELQQREQQRQQQIAEQLKREQLERELVEKNLAEKNLAEKNRLEQEQRIRQAQLAEQLAAQAKAQRESELRQAAQRAAEQAQADERARAQVQAQANARQQGNGIDDLMGAGSASQGANFGNAKPDMDKLLSGRSFDFDKNGESLKSASSANLPTPKAPSANSARRSIFGSKNIDVGLNLYIQSWRQKVERNGPLNYSQSAKDHMYTDPIVTVSVRSDGSVESVTILRSSGRPEMDEAVRRIALVNAPYSAFPPSLARKYDVIDIRQIWVFDDALHIVDEMR</sequence>
<dbReference type="Proteomes" id="UP000294829">
    <property type="component" value="Unassembled WGS sequence"/>
</dbReference>
<feature type="region of interest" description="Disordered" evidence="1">
    <location>
        <begin position="345"/>
        <end position="378"/>
    </location>
</feature>
<feature type="compositionally biased region" description="Basic and acidic residues" evidence="1">
    <location>
        <begin position="367"/>
        <end position="378"/>
    </location>
</feature>
<name>A0A4R5W391_9BURK</name>
<evidence type="ECO:0000259" key="3">
    <source>
        <dbReference type="Pfam" id="PF03544"/>
    </source>
</evidence>
<feature type="compositionally biased region" description="Basic and acidic residues" evidence="1">
    <location>
        <begin position="345"/>
        <end position="358"/>
    </location>
</feature>
<comment type="caution">
    <text evidence="4">The sequence shown here is derived from an EMBL/GenBank/DDBJ whole genome shotgun (WGS) entry which is preliminary data.</text>
</comment>
<dbReference type="InterPro" id="IPR037682">
    <property type="entry name" value="TonB_C"/>
</dbReference>
<feature type="compositionally biased region" description="Low complexity" evidence="1">
    <location>
        <begin position="479"/>
        <end position="489"/>
    </location>
</feature>
<feature type="compositionally biased region" description="Polar residues" evidence="1">
    <location>
        <begin position="551"/>
        <end position="560"/>
    </location>
</feature>
<evidence type="ECO:0000256" key="1">
    <source>
        <dbReference type="SAM" id="MobiDB-lite"/>
    </source>
</evidence>
<dbReference type="EMBL" id="SMYL01000002">
    <property type="protein sequence ID" value="TDK67193.1"/>
    <property type="molecule type" value="Genomic_DNA"/>
</dbReference>
<dbReference type="SUPFAM" id="SSF74653">
    <property type="entry name" value="TolA/TonB C-terminal domain"/>
    <property type="match status" value="1"/>
</dbReference>
<reference evidence="4 5" key="1">
    <citation type="submission" date="2019-03" db="EMBL/GenBank/DDBJ databases">
        <title>Sapientia aquatica gen. nov., sp. nov., isolated from a crater lake.</title>
        <authorList>
            <person name="Felfoldi T."/>
            <person name="Szabo A."/>
            <person name="Toth E."/>
            <person name="Schumann P."/>
            <person name="Keki Z."/>
            <person name="Marialigeti K."/>
            <person name="Mathe I."/>
        </authorList>
    </citation>
    <scope>NUCLEOTIDE SEQUENCE [LARGE SCALE GENOMIC DNA]</scope>
    <source>
        <strain evidence="4 5">SA-152</strain>
    </source>
</reference>
<dbReference type="GO" id="GO:0055085">
    <property type="term" value="P:transmembrane transport"/>
    <property type="evidence" value="ECO:0007669"/>
    <property type="project" value="InterPro"/>
</dbReference>
<feature type="compositionally biased region" description="Basic and acidic residues" evidence="1">
    <location>
        <begin position="243"/>
        <end position="256"/>
    </location>
</feature>
<feature type="region of interest" description="Disordered" evidence="1">
    <location>
        <begin position="395"/>
        <end position="423"/>
    </location>
</feature>
<evidence type="ECO:0000313" key="4">
    <source>
        <dbReference type="EMBL" id="TDK67193.1"/>
    </source>
</evidence>
<feature type="compositionally biased region" description="Low complexity" evidence="1">
    <location>
        <begin position="257"/>
        <end position="272"/>
    </location>
</feature>
<proteinExistence type="predicted"/>
<feature type="region of interest" description="Disordered" evidence="1">
    <location>
        <begin position="549"/>
        <end position="571"/>
    </location>
</feature>
<accession>A0A4R5W391</accession>
<keyword evidence="2" id="KW-0472">Membrane</keyword>
<dbReference type="Pfam" id="PF03544">
    <property type="entry name" value="TonB_C"/>
    <property type="match status" value="1"/>
</dbReference>
<feature type="compositionally biased region" description="Basic and acidic residues" evidence="1">
    <location>
        <begin position="395"/>
        <end position="417"/>
    </location>
</feature>
<keyword evidence="2" id="KW-0812">Transmembrane</keyword>
<feature type="region of interest" description="Disordered" evidence="1">
    <location>
        <begin position="242"/>
        <end position="292"/>
    </location>
</feature>
<feature type="region of interest" description="Disordered" evidence="1">
    <location>
        <begin position="475"/>
        <end position="533"/>
    </location>
</feature>
<feature type="compositionally biased region" description="Basic and acidic residues" evidence="1">
    <location>
        <begin position="273"/>
        <end position="292"/>
    </location>
</feature>
<feature type="domain" description="TonB C-terminal" evidence="3">
    <location>
        <begin position="617"/>
        <end position="661"/>
    </location>
</feature>
<keyword evidence="5" id="KW-1185">Reference proteome</keyword>
<dbReference type="RefSeq" id="WP_133326202.1">
    <property type="nucleotide sequence ID" value="NZ_SMYL01000002.1"/>
</dbReference>
<gene>
    <name evidence="4" type="ORF">E2I14_05370</name>
</gene>
<feature type="transmembrane region" description="Helical" evidence="2">
    <location>
        <begin position="20"/>
        <end position="39"/>
    </location>
</feature>
<organism evidence="4 5">
    <name type="scientific">Sapientia aquatica</name>
    <dbReference type="NCBI Taxonomy" id="1549640"/>
    <lineage>
        <taxon>Bacteria</taxon>
        <taxon>Pseudomonadati</taxon>
        <taxon>Pseudomonadota</taxon>
        <taxon>Betaproteobacteria</taxon>
        <taxon>Burkholderiales</taxon>
        <taxon>Oxalobacteraceae</taxon>
        <taxon>Sapientia</taxon>
    </lineage>
</organism>
<dbReference type="AlphaFoldDB" id="A0A4R5W391"/>
<dbReference type="Gene3D" id="3.30.1150.10">
    <property type="match status" value="1"/>
</dbReference>